<dbReference type="OrthoDB" id="3993201at2759"/>
<protein>
    <recommendedName>
        <fullName evidence="2">SAP domain-containing protein</fullName>
    </recommendedName>
</protein>
<dbReference type="Pfam" id="PF02037">
    <property type="entry name" value="SAP"/>
    <property type="match status" value="1"/>
</dbReference>
<dbReference type="InterPro" id="IPR036361">
    <property type="entry name" value="SAP_dom_sf"/>
</dbReference>
<feature type="region of interest" description="Disordered" evidence="1">
    <location>
        <begin position="1"/>
        <end position="26"/>
    </location>
</feature>
<organism evidence="3 4">
    <name type="scientific">Trematosphaeria pertusa</name>
    <dbReference type="NCBI Taxonomy" id="390896"/>
    <lineage>
        <taxon>Eukaryota</taxon>
        <taxon>Fungi</taxon>
        <taxon>Dikarya</taxon>
        <taxon>Ascomycota</taxon>
        <taxon>Pezizomycotina</taxon>
        <taxon>Dothideomycetes</taxon>
        <taxon>Pleosporomycetidae</taxon>
        <taxon>Pleosporales</taxon>
        <taxon>Massarineae</taxon>
        <taxon>Trematosphaeriaceae</taxon>
        <taxon>Trematosphaeria</taxon>
    </lineage>
</organism>
<sequence length="243" mass="25544">MQASRASSRALAAIAAGSKQTRSLHMTGPATFSSLLTSERPALNLPRDLASLRAECQKRKLPTSGTKDELTSRLSAHELANTRAFSTAVQDSKRPIPDPTAVGKTVRHFNTSRSLKAVNDTSTIDFAFLPDFDPDAGSSPVNIRVPMVGLATASSSEQIAAAEEAEEEVMRPQIVTVAADGTHIYAPAAMSEVSDNNTIDFQGMASQVASKLAKPVEEGAGMARQLWGGLVDDILGPKGPSAA</sequence>
<dbReference type="GeneID" id="54573671"/>
<dbReference type="RefSeq" id="XP_033691262.1">
    <property type="nucleotide sequence ID" value="XM_033820341.1"/>
</dbReference>
<feature type="compositionally biased region" description="Low complexity" evidence="1">
    <location>
        <begin position="1"/>
        <end position="18"/>
    </location>
</feature>
<accession>A0A6A6J146</accession>
<evidence type="ECO:0000313" key="4">
    <source>
        <dbReference type="Proteomes" id="UP000800094"/>
    </source>
</evidence>
<dbReference type="Gene3D" id="1.10.720.30">
    <property type="entry name" value="SAP domain"/>
    <property type="match status" value="1"/>
</dbReference>
<proteinExistence type="predicted"/>
<reference evidence="3" key="1">
    <citation type="journal article" date="2020" name="Stud. Mycol.">
        <title>101 Dothideomycetes genomes: a test case for predicting lifestyles and emergence of pathogens.</title>
        <authorList>
            <person name="Haridas S."/>
            <person name="Albert R."/>
            <person name="Binder M."/>
            <person name="Bloem J."/>
            <person name="Labutti K."/>
            <person name="Salamov A."/>
            <person name="Andreopoulos B."/>
            <person name="Baker S."/>
            <person name="Barry K."/>
            <person name="Bills G."/>
            <person name="Bluhm B."/>
            <person name="Cannon C."/>
            <person name="Castanera R."/>
            <person name="Culley D."/>
            <person name="Daum C."/>
            <person name="Ezra D."/>
            <person name="Gonzalez J."/>
            <person name="Henrissat B."/>
            <person name="Kuo A."/>
            <person name="Liang C."/>
            <person name="Lipzen A."/>
            <person name="Lutzoni F."/>
            <person name="Magnuson J."/>
            <person name="Mondo S."/>
            <person name="Nolan M."/>
            <person name="Ohm R."/>
            <person name="Pangilinan J."/>
            <person name="Park H.-J."/>
            <person name="Ramirez L."/>
            <person name="Alfaro M."/>
            <person name="Sun H."/>
            <person name="Tritt A."/>
            <person name="Yoshinaga Y."/>
            <person name="Zwiers L.-H."/>
            <person name="Turgeon B."/>
            <person name="Goodwin S."/>
            <person name="Spatafora J."/>
            <person name="Crous P."/>
            <person name="Grigoriev I."/>
        </authorList>
    </citation>
    <scope>NUCLEOTIDE SEQUENCE</scope>
    <source>
        <strain evidence="3">CBS 122368</strain>
    </source>
</reference>
<dbReference type="SUPFAM" id="SSF68906">
    <property type="entry name" value="SAP domain"/>
    <property type="match status" value="1"/>
</dbReference>
<evidence type="ECO:0000259" key="2">
    <source>
        <dbReference type="Pfam" id="PF02037"/>
    </source>
</evidence>
<keyword evidence="4" id="KW-1185">Reference proteome</keyword>
<dbReference type="Proteomes" id="UP000800094">
    <property type="component" value="Unassembled WGS sequence"/>
</dbReference>
<gene>
    <name evidence="3" type="ORF">BU26DRAFT_17659</name>
</gene>
<evidence type="ECO:0000313" key="3">
    <source>
        <dbReference type="EMBL" id="KAF2256258.1"/>
    </source>
</evidence>
<evidence type="ECO:0000256" key="1">
    <source>
        <dbReference type="SAM" id="MobiDB-lite"/>
    </source>
</evidence>
<feature type="domain" description="SAP" evidence="2">
    <location>
        <begin position="52"/>
        <end position="74"/>
    </location>
</feature>
<dbReference type="AlphaFoldDB" id="A0A6A6J146"/>
<name>A0A6A6J146_9PLEO</name>
<dbReference type="InterPro" id="IPR003034">
    <property type="entry name" value="SAP_dom"/>
</dbReference>
<dbReference type="EMBL" id="ML987189">
    <property type="protein sequence ID" value="KAF2256258.1"/>
    <property type="molecule type" value="Genomic_DNA"/>
</dbReference>